<dbReference type="Gene3D" id="3.40.50.300">
    <property type="entry name" value="P-loop containing nucleotide triphosphate hydrolases"/>
    <property type="match status" value="1"/>
</dbReference>
<reference evidence="11 12" key="1">
    <citation type="submission" date="2023-07" db="EMBL/GenBank/DDBJ databases">
        <title>Genomic Encyclopedia of Type Strains, Phase IV (KMG-IV): sequencing the most valuable type-strain genomes for metagenomic binning, comparative biology and taxonomic classification.</title>
        <authorList>
            <person name="Goeker M."/>
        </authorList>
    </citation>
    <scope>NUCLEOTIDE SEQUENCE [LARGE SCALE GENOMIC DNA]</scope>
    <source>
        <strain evidence="11 12">DSM 18695</strain>
    </source>
</reference>
<dbReference type="InterPro" id="IPR011527">
    <property type="entry name" value="ABC1_TM_dom"/>
</dbReference>
<feature type="transmembrane region" description="Helical" evidence="7">
    <location>
        <begin position="297"/>
        <end position="315"/>
    </location>
</feature>
<evidence type="ECO:0000259" key="8">
    <source>
        <dbReference type="PROSITE" id="PS50893"/>
    </source>
</evidence>
<dbReference type="SMART" id="SM00382">
    <property type="entry name" value="AAA"/>
    <property type="match status" value="1"/>
</dbReference>
<evidence type="ECO:0000259" key="10">
    <source>
        <dbReference type="PROSITE" id="PS50990"/>
    </source>
</evidence>
<dbReference type="Proteomes" id="UP001228905">
    <property type="component" value="Unassembled WGS sequence"/>
</dbReference>
<dbReference type="InterPro" id="IPR027417">
    <property type="entry name" value="P-loop_NTPase"/>
</dbReference>
<feature type="domain" description="ABC transporter" evidence="8">
    <location>
        <begin position="475"/>
        <end position="700"/>
    </location>
</feature>
<dbReference type="Pfam" id="PF03412">
    <property type="entry name" value="Peptidase_C39"/>
    <property type="match status" value="1"/>
</dbReference>
<dbReference type="EMBL" id="JAUSVS010000001">
    <property type="protein sequence ID" value="MDQ0462407.1"/>
    <property type="molecule type" value="Genomic_DNA"/>
</dbReference>
<dbReference type="CDD" id="cd03246">
    <property type="entry name" value="ABCC_Protease_Secretion"/>
    <property type="match status" value="1"/>
</dbReference>
<feature type="domain" description="ABC transmembrane type-1" evidence="9">
    <location>
        <begin position="162"/>
        <end position="441"/>
    </location>
</feature>
<feature type="transmembrane region" description="Helical" evidence="7">
    <location>
        <begin position="195"/>
        <end position="213"/>
    </location>
</feature>
<comment type="subcellular location">
    <subcellularLocation>
        <location evidence="1">Cell membrane</location>
        <topology evidence="1">Multi-pass membrane protein</topology>
    </subcellularLocation>
</comment>
<feature type="transmembrane region" description="Helical" evidence="7">
    <location>
        <begin position="392"/>
        <end position="419"/>
    </location>
</feature>
<gene>
    <name evidence="11" type="ORF">QO010_000155</name>
</gene>
<dbReference type="CDD" id="cd18567">
    <property type="entry name" value="ABC_6TM_CvaB_RaxB_like"/>
    <property type="match status" value="1"/>
</dbReference>
<dbReference type="SUPFAM" id="SSF52540">
    <property type="entry name" value="P-loop containing nucleoside triphosphate hydrolases"/>
    <property type="match status" value="1"/>
</dbReference>
<dbReference type="InterPro" id="IPR005074">
    <property type="entry name" value="Peptidase_C39"/>
</dbReference>
<evidence type="ECO:0000256" key="6">
    <source>
        <dbReference type="ARBA" id="ARBA00023136"/>
    </source>
</evidence>
<feature type="transmembrane region" description="Helical" evidence="7">
    <location>
        <begin position="269"/>
        <end position="291"/>
    </location>
</feature>
<dbReference type="Gene3D" id="3.90.70.10">
    <property type="entry name" value="Cysteine proteinases"/>
    <property type="match status" value="1"/>
</dbReference>
<evidence type="ECO:0000256" key="1">
    <source>
        <dbReference type="ARBA" id="ARBA00004651"/>
    </source>
</evidence>
<dbReference type="PROSITE" id="PS00211">
    <property type="entry name" value="ABC_TRANSPORTER_1"/>
    <property type="match status" value="1"/>
</dbReference>
<proteinExistence type="predicted"/>
<protein>
    <submittedName>
        <fullName evidence="11">ATP-binding cassette subfamily B protein RaxB</fullName>
    </submittedName>
</protein>
<evidence type="ECO:0000256" key="2">
    <source>
        <dbReference type="ARBA" id="ARBA00022692"/>
    </source>
</evidence>
<dbReference type="PANTHER" id="PTHR24221:SF606">
    <property type="entry name" value="COLICIN V SECRETION-PROCESSING ATP-BINDING PROTEIN"/>
    <property type="match status" value="1"/>
</dbReference>
<feature type="transmembrane region" description="Helical" evidence="7">
    <location>
        <begin position="158"/>
        <end position="175"/>
    </location>
</feature>
<dbReference type="SUPFAM" id="SSF90123">
    <property type="entry name" value="ABC transporter transmembrane region"/>
    <property type="match status" value="1"/>
</dbReference>
<keyword evidence="5 7" id="KW-1133">Transmembrane helix</keyword>
<evidence type="ECO:0000259" key="9">
    <source>
        <dbReference type="PROSITE" id="PS50929"/>
    </source>
</evidence>
<dbReference type="InterPro" id="IPR003439">
    <property type="entry name" value="ABC_transporter-like_ATP-bd"/>
</dbReference>
<evidence type="ECO:0000313" key="11">
    <source>
        <dbReference type="EMBL" id="MDQ0462407.1"/>
    </source>
</evidence>
<dbReference type="GO" id="GO:0005524">
    <property type="term" value="F:ATP binding"/>
    <property type="evidence" value="ECO:0007669"/>
    <property type="project" value="UniProtKB-KW"/>
</dbReference>
<dbReference type="Pfam" id="PF00005">
    <property type="entry name" value="ABC_tran"/>
    <property type="match status" value="1"/>
</dbReference>
<evidence type="ECO:0000256" key="7">
    <source>
        <dbReference type="SAM" id="Phobius"/>
    </source>
</evidence>
<dbReference type="PROSITE" id="PS50893">
    <property type="entry name" value="ABC_TRANSPORTER_2"/>
    <property type="match status" value="1"/>
</dbReference>
<dbReference type="PROSITE" id="PS50929">
    <property type="entry name" value="ABC_TM1F"/>
    <property type="match status" value="1"/>
</dbReference>
<name>A0ABU0IN75_9CAUL</name>
<dbReference type="RefSeq" id="WP_307344694.1">
    <property type="nucleotide sequence ID" value="NZ_JAUSVS010000001.1"/>
</dbReference>
<dbReference type="InterPro" id="IPR036640">
    <property type="entry name" value="ABC1_TM_sf"/>
</dbReference>
<dbReference type="InterPro" id="IPR039421">
    <property type="entry name" value="Type_1_exporter"/>
</dbReference>
<dbReference type="InterPro" id="IPR003593">
    <property type="entry name" value="AAA+_ATPase"/>
</dbReference>
<feature type="domain" description="Peptidase C39" evidence="10">
    <location>
        <begin position="9"/>
        <end position="128"/>
    </location>
</feature>
<keyword evidence="6 7" id="KW-0472">Membrane</keyword>
<accession>A0ABU0IN75</accession>
<sequence>MNGAVRNRQTEASECGLASLAMAASMLGSQIDLPWLRQRYPASSRGNSLRELAEVAGAIGLSARAVTCEMAELKDLQRPAILHWSLNHFVVLDRVRAGSVRVFDPALGYCTLSMAEVSRKFTGVAMELTSTPSFQRRIERSPLKLSSLFRWTPDLKGGLAQVLVLSLVMQVYVVASPFYLQLAVDEAAMKGDLDLLGSLAVGFVLFAIFNGVADTLRGVVLQRLNALLSWDMSRRLFHHMVRLPLPWFQRRRLADAQSRFQALDPIKSLISNGLVGAMIDGGLSLVTAVMMVVFSPALALVTLVGLAIYVGLRCASIPISRRFMSDALIASIAEQGKRLETLRAIQTIKVMNGEVRRESDWGNKFADSVRANQASALTTMTFSALQRLFDSLTYVVIVYLGVQAILKGSMTVGLLYAFMAYRTQFLGRTTSLFEQLINWRLMDVYAFRLADVVLTPVEADVDKPAAGLPDVEGRIELDHVSFRYGPTDPFVLKDVSLAIAPGDCVAIVGPSGTGKSTLLKVLCGLYPPTSGEVRLDGLPLTVWGAKSVRKALGVVMQDDELLPGSIADNVAFFDEQVDLERVWDCLRLAAIDEEVNAMPMRADTFVGDMGGALSGGQKQRVLLARALYKQPRLLVLDEATSHLDIGREKLINAELKRLKITRIVVAHRPETIAIADRVILLQGGAQELARPSAAPMNAPA</sequence>
<comment type="caution">
    <text evidence="11">The sequence shown here is derived from an EMBL/GenBank/DDBJ whole genome shotgun (WGS) entry which is preliminary data.</text>
</comment>
<keyword evidence="2 7" id="KW-0812">Transmembrane</keyword>
<organism evidence="11 12">
    <name type="scientific">Caulobacter ginsengisoli</name>
    <dbReference type="NCBI Taxonomy" id="400775"/>
    <lineage>
        <taxon>Bacteria</taxon>
        <taxon>Pseudomonadati</taxon>
        <taxon>Pseudomonadota</taxon>
        <taxon>Alphaproteobacteria</taxon>
        <taxon>Caulobacterales</taxon>
        <taxon>Caulobacteraceae</taxon>
        <taxon>Caulobacter</taxon>
    </lineage>
</organism>
<dbReference type="Gene3D" id="1.20.1560.10">
    <property type="entry name" value="ABC transporter type 1, transmembrane domain"/>
    <property type="match status" value="1"/>
</dbReference>
<keyword evidence="3" id="KW-0547">Nucleotide-binding</keyword>
<dbReference type="Pfam" id="PF00664">
    <property type="entry name" value="ABC_membrane"/>
    <property type="match status" value="1"/>
</dbReference>
<keyword evidence="12" id="KW-1185">Reference proteome</keyword>
<evidence type="ECO:0000256" key="3">
    <source>
        <dbReference type="ARBA" id="ARBA00022741"/>
    </source>
</evidence>
<evidence type="ECO:0000313" key="12">
    <source>
        <dbReference type="Proteomes" id="UP001228905"/>
    </source>
</evidence>
<evidence type="ECO:0000256" key="5">
    <source>
        <dbReference type="ARBA" id="ARBA00022989"/>
    </source>
</evidence>
<dbReference type="PROSITE" id="PS50990">
    <property type="entry name" value="PEPTIDASE_C39"/>
    <property type="match status" value="1"/>
</dbReference>
<dbReference type="PANTHER" id="PTHR24221">
    <property type="entry name" value="ATP-BINDING CASSETTE SUB-FAMILY B"/>
    <property type="match status" value="1"/>
</dbReference>
<dbReference type="InterPro" id="IPR017871">
    <property type="entry name" value="ABC_transporter-like_CS"/>
</dbReference>
<evidence type="ECO:0000256" key="4">
    <source>
        <dbReference type="ARBA" id="ARBA00022840"/>
    </source>
</evidence>
<keyword evidence="4 11" id="KW-0067">ATP-binding</keyword>